<dbReference type="InterPro" id="IPR017853">
    <property type="entry name" value="GH"/>
</dbReference>
<accession>A0AA37FTI5</accession>
<dbReference type="EMBL" id="BPNN01000004">
    <property type="protein sequence ID" value="GJA61898.1"/>
    <property type="molecule type" value="Genomic_DNA"/>
</dbReference>
<gene>
    <name evidence="6" type="ORF">KAM351_05090</name>
</gene>
<evidence type="ECO:0000256" key="3">
    <source>
        <dbReference type="ARBA" id="ARBA00023295"/>
    </source>
</evidence>
<dbReference type="PRINTS" id="PR00131">
    <property type="entry name" value="GLHYDRLASE1"/>
</dbReference>
<dbReference type="RefSeq" id="WP_052814397.1">
    <property type="nucleotide sequence ID" value="NZ_BPND01000028.1"/>
</dbReference>
<dbReference type="FunFam" id="3.20.20.80:FF:000004">
    <property type="entry name" value="Beta-glucosidase 6-phospho-beta-glucosidase"/>
    <property type="match status" value="1"/>
</dbReference>
<dbReference type="GO" id="GO:0016052">
    <property type="term" value="P:carbohydrate catabolic process"/>
    <property type="evidence" value="ECO:0007669"/>
    <property type="project" value="TreeGrafter"/>
</dbReference>
<reference evidence="6" key="1">
    <citation type="submission" date="2021-07" db="EMBL/GenBank/DDBJ databases">
        <title>Draft genome sequence of carbapenem-resistant Aeromonas spp. in Japan.</title>
        <authorList>
            <person name="Maehana S."/>
            <person name="Suzuki M."/>
            <person name="Kitasato H."/>
        </authorList>
    </citation>
    <scope>NUCLEOTIDE SEQUENCE</scope>
    <source>
        <strain evidence="6">KAM351</strain>
    </source>
</reference>
<evidence type="ECO:0000256" key="2">
    <source>
        <dbReference type="ARBA" id="ARBA00022801"/>
    </source>
</evidence>
<dbReference type="InterPro" id="IPR018120">
    <property type="entry name" value="Glyco_hydro_1_AS"/>
</dbReference>
<dbReference type="Proteomes" id="UP000886934">
    <property type="component" value="Unassembled WGS sequence"/>
</dbReference>
<evidence type="ECO:0000313" key="6">
    <source>
        <dbReference type="EMBL" id="GJA61898.1"/>
    </source>
</evidence>
<dbReference type="PANTHER" id="PTHR10353">
    <property type="entry name" value="GLYCOSYL HYDROLASE"/>
    <property type="match status" value="1"/>
</dbReference>
<evidence type="ECO:0000256" key="5">
    <source>
        <dbReference type="RuleBase" id="RU003690"/>
    </source>
</evidence>
<dbReference type="PANTHER" id="PTHR10353:SF139">
    <property type="entry name" value="6-PHOSPHO-BETA-GLUCOSIDASE GMUD"/>
    <property type="match status" value="1"/>
</dbReference>
<dbReference type="Pfam" id="PF00232">
    <property type="entry name" value="Glyco_hydro_1"/>
    <property type="match status" value="1"/>
</dbReference>
<comment type="similarity">
    <text evidence="1 5">Belongs to the glycosyl hydrolase 1 family.</text>
</comment>
<dbReference type="GO" id="GO:0008422">
    <property type="term" value="F:beta-glucosidase activity"/>
    <property type="evidence" value="ECO:0007669"/>
    <property type="project" value="TreeGrafter"/>
</dbReference>
<dbReference type="SUPFAM" id="SSF51445">
    <property type="entry name" value="(Trans)glycosidases"/>
    <property type="match status" value="1"/>
</dbReference>
<protein>
    <submittedName>
        <fullName evidence="6">Glycosyl hydrolase</fullName>
    </submittedName>
</protein>
<organism evidence="6 7">
    <name type="scientific">Aeromonas caviae</name>
    <name type="common">Aeromonas punctata</name>
    <dbReference type="NCBI Taxonomy" id="648"/>
    <lineage>
        <taxon>Bacteria</taxon>
        <taxon>Pseudomonadati</taxon>
        <taxon>Pseudomonadota</taxon>
        <taxon>Gammaproteobacteria</taxon>
        <taxon>Aeromonadales</taxon>
        <taxon>Aeromonadaceae</taxon>
        <taxon>Aeromonas</taxon>
    </lineage>
</organism>
<feature type="active site" description="Nucleophile" evidence="4">
    <location>
        <position position="364"/>
    </location>
</feature>
<name>A0AA37FTI5_AERCA</name>
<evidence type="ECO:0000313" key="7">
    <source>
        <dbReference type="Proteomes" id="UP000886934"/>
    </source>
</evidence>
<keyword evidence="3" id="KW-0326">Glycosidase</keyword>
<dbReference type="GO" id="GO:0005829">
    <property type="term" value="C:cytosol"/>
    <property type="evidence" value="ECO:0007669"/>
    <property type="project" value="TreeGrafter"/>
</dbReference>
<evidence type="ECO:0000256" key="1">
    <source>
        <dbReference type="ARBA" id="ARBA00010838"/>
    </source>
</evidence>
<keyword evidence="2 6" id="KW-0378">Hydrolase</keyword>
<dbReference type="AlphaFoldDB" id="A0AA37FTI5"/>
<sequence>MQFRFPDTFWWGSASSAPQAEGASLQGGKAPTIWDHWFAIEPNRFHQQVGPADTSTFYQHFRDDIALMQEIGHNSFRTSISWARLLPQGRGEPNPEAVRFYHAMLDELLARGITPFINLFHFDMPMSMQEQGGWESREVVDAFAEFAATCFRLFGGKVKHWFTFNEPIVPVEGGYLYDFHYPNVVDFRRAATVAYHTMLAHAKAVQAYRAQGQDGQIGIILNLTPSYPRSQHPADLKAANIADLFFNRSFLDPAVKGEYPTELVALLREYDQLPASEPEDRALLAAGKVDLLGVNYYQPRRVKARSNAVNPASPFMPEWFFDYYEMPGRKMNPHRGWEIYEKGIYDILVNLRDHYGNIPCFISENGMGVEGEEKFLGEQGQIQDDYRIAFIRDHLSWVHKGIGEGCQCLGYHLWTFVDNWSWSNAYKNRYGFVRLDLATGERRIKKSGEWFADVSRNGGF</sequence>
<dbReference type="PROSITE" id="PS00572">
    <property type="entry name" value="GLYCOSYL_HYDROL_F1_1"/>
    <property type="match status" value="1"/>
</dbReference>
<dbReference type="InterPro" id="IPR001360">
    <property type="entry name" value="Glyco_hydro_1"/>
</dbReference>
<evidence type="ECO:0000256" key="4">
    <source>
        <dbReference type="PROSITE-ProRule" id="PRU10055"/>
    </source>
</evidence>
<comment type="caution">
    <text evidence="6">The sequence shown here is derived from an EMBL/GenBank/DDBJ whole genome shotgun (WGS) entry which is preliminary data.</text>
</comment>
<dbReference type="Gene3D" id="3.20.20.80">
    <property type="entry name" value="Glycosidases"/>
    <property type="match status" value="1"/>
</dbReference>
<proteinExistence type="inferred from homology"/>